<evidence type="ECO:0000313" key="2">
    <source>
        <dbReference type="Proteomes" id="UP000315647"/>
    </source>
</evidence>
<keyword evidence="2" id="KW-1185">Reference proteome</keyword>
<sequence>MSNYKKILLQKLTVNGWEMISQSSACDWWLEKYWTIKSVQNHWGLELLILFLVDPQFEGQNKNQGVRSIAVTTEMPPDWIAAENGLALITIIGSFEKQADQLLETINYYRSTATE</sequence>
<evidence type="ECO:0000313" key="1">
    <source>
        <dbReference type="EMBL" id="QDT28038.1"/>
    </source>
</evidence>
<accession>A0A517Q8S2</accession>
<proteinExistence type="predicted"/>
<dbReference type="RefSeq" id="WP_145450705.1">
    <property type="nucleotide sequence ID" value="NZ_CP037421.1"/>
</dbReference>
<gene>
    <name evidence="1" type="ORF">Enr10x_33770</name>
</gene>
<name>A0A517Q8S2_9PLAN</name>
<reference evidence="1 2" key="1">
    <citation type="submission" date="2019-03" db="EMBL/GenBank/DDBJ databases">
        <title>Deep-cultivation of Planctomycetes and their phenomic and genomic characterization uncovers novel biology.</title>
        <authorList>
            <person name="Wiegand S."/>
            <person name="Jogler M."/>
            <person name="Boedeker C."/>
            <person name="Pinto D."/>
            <person name="Vollmers J."/>
            <person name="Rivas-Marin E."/>
            <person name="Kohn T."/>
            <person name="Peeters S.H."/>
            <person name="Heuer A."/>
            <person name="Rast P."/>
            <person name="Oberbeckmann S."/>
            <person name="Bunk B."/>
            <person name="Jeske O."/>
            <person name="Meyerdierks A."/>
            <person name="Storesund J.E."/>
            <person name="Kallscheuer N."/>
            <person name="Luecker S."/>
            <person name="Lage O.M."/>
            <person name="Pohl T."/>
            <person name="Merkel B.J."/>
            <person name="Hornburger P."/>
            <person name="Mueller R.-W."/>
            <person name="Bruemmer F."/>
            <person name="Labrenz M."/>
            <person name="Spormann A.M."/>
            <person name="Op den Camp H."/>
            <person name="Overmann J."/>
            <person name="Amann R."/>
            <person name="Jetten M.S.M."/>
            <person name="Mascher T."/>
            <person name="Medema M.H."/>
            <person name="Devos D.P."/>
            <person name="Kaster A.-K."/>
            <person name="Ovreas L."/>
            <person name="Rohde M."/>
            <person name="Galperin M.Y."/>
            <person name="Jogler C."/>
        </authorList>
    </citation>
    <scope>NUCLEOTIDE SEQUENCE [LARGE SCALE GENOMIC DNA]</scope>
    <source>
        <strain evidence="1 2">Enr10</strain>
    </source>
</reference>
<dbReference type="AlphaFoldDB" id="A0A517Q8S2"/>
<organism evidence="1 2">
    <name type="scientific">Gimesia panareensis</name>
    <dbReference type="NCBI Taxonomy" id="2527978"/>
    <lineage>
        <taxon>Bacteria</taxon>
        <taxon>Pseudomonadati</taxon>
        <taxon>Planctomycetota</taxon>
        <taxon>Planctomycetia</taxon>
        <taxon>Planctomycetales</taxon>
        <taxon>Planctomycetaceae</taxon>
        <taxon>Gimesia</taxon>
    </lineage>
</organism>
<dbReference type="EMBL" id="CP037421">
    <property type="protein sequence ID" value="QDT28038.1"/>
    <property type="molecule type" value="Genomic_DNA"/>
</dbReference>
<dbReference type="Proteomes" id="UP000315647">
    <property type="component" value="Chromosome"/>
</dbReference>
<protein>
    <submittedName>
        <fullName evidence="1">Uncharacterized protein</fullName>
    </submittedName>
</protein>